<dbReference type="PANTHER" id="PTHR47506">
    <property type="entry name" value="TRANSCRIPTIONAL REGULATORY PROTEIN"/>
    <property type="match status" value="1"/>
</dbReference>
<dbReference type="InterPro" id="IPR011075">
    <property type="entry name" value="TetR_C"/>
</dbReference>
<evidence type="ECO:0000259" key="5">
    <source>
        <dbReference type="PROSITE" id="PS50977"/>
    </source>
</evidence>
<organism evidence="6 7">
    <name type="scientific">Streptomyces stramineus</name>
    <dbReference type="NCBI Taxonomy" id="173861"/>
    <lineage>
        <taxon>Bacteria</taxon>
        <taxon>Bacillati</taxon>
        <taxon>Actinomycetota</taxon>
        <taxon>Actinomycetes</taxon>
        <taxon>Kitasatosporales</taxon>
        <taxon>Streptomycetaceae</taxon>
        <taxon>Streptomyces</taxon>
    </lineage>
</organism>
<dbReference type="InterPro" id="IPR036271">
    <property type="entry name" value="Tet_transcr_reg_TetR-rel_C_sf"/>
</dbReference>
<name>A0ABP3JKA5_9ACTN</name>
<dbReference type="InterPro" id="IPR001647">
    <property type="entry name" value="HTH_TetR"/>
</dbReference>
<proteinExistence type="predicted"/>
<dbReference type="SUPFAM" id="SSF46689">
    <property type="entry name" value="Homeodomain-like"/>
    <property type="match status" value="1"/>
</dbReference>
<dbReference type="InterPro" id="IPR009057">
    <property type="entry name" value="Homeodomain-like_sf"/>
</dbReference>
<dbReference type="PRINTS" id="PR00455">
    <property type="entry name" value="HTHTETR"/>
</dbReference>
<dbReference type="Gene3D" id="1.10.357.10">
    <property type="entry name" value="Tetracycline Repressor, domain 2"/>
    <property type="match status" value="1"/>
</dbReference>
<accession>A0ABP3JKA5</accession>
<dbReference type="PANTHER" id="PTHR47506:SF1">
    <property type="entry name" value="HTH-TYPE TRANSCRIPTIONAL REGULATOR YJDC"/>
    <property type="match status" value="1"/>
</dbReference>
<dbReference type="Proteomes" id="UP001499895">
    <property type="component" value="Unassembled WGS sequence"/>
</dbReference>
<gene>
    <name evidence="6" type="ORF">GCM10009544_18990</name>
</gene>
<keyword evidence="3" id="KW-0804">Transcription</keyword>
<dbReference type="PROSITE" id="PS01081">
    <property type="entry name" value="HTH_TETR_1"/>
    <property type="match status" value="1"/>
</dbReference>
<protein>
    <submittedName>
        <fullName evidence="6">TetR/AcrR family transcriptional regulator</fullName>
    </submittedName>
</protein>
<comment type="caution">
    <text evidence="6">The sequence shown here is derived from an EMBL/GenBank/DDBJ whole genome shotgun (WGS) entry which is preliminary data.</text>
</comment>
<feature type="domain" description="HTH tetR-type" evidence="5">
    <location>
        <begin position="6"/>
        <end position="66"/>
    </location>
</feature>
<evidence type="ECO:0000313" key="6">
    <source>
        <dbReference type="EMBL" id="GAA0456529.1"/>
    </source>
</evidence>
<keyword evidence="1" id="KW-0805">Transcription regulation</keyword>
<dbReference type="EMBL" id="BAAAHB010000014">
    <property type="protein sequence ID" value="GAA0456529.1"/>
    <property type="molecule type" value="Genomic_DNA"/>
</dbReference>
<dbReference type="SUPFAM" id="SSF48498">
    <property type="entry name" value="Tetracyclin repressor-like, C-terminal domain"/>
    <property type="match status" value="1"/>
</dbReference>
<keyword evidence="7" id="KW-1185">Reference proteome</keyword>
<evidence type="ECO:0000256" key="4">
    <source>
        <dbReference type="PROSITE-ProRule" id="PRU00335"/>
    </source>
</evidence>
<feature type="DNA-binding region" description="H-T-H motif" evidence="4">
    <location>
        <begin position="29"/>
        <end position="48"/>
    </location>
</feature>
<reference evidence="7" key="1">
    <citation type="journal article" date="2019" name="Int. J. Syst. Evol. Microbiol.">
        <title>The Global Catalogue of Microorganisms (GCM) 10K type strain sequencing project: providing services to taxonomists for standard genome sequencing and annotation.</title>
        <authorList>
            <consortium name="The Broad Institute Genomics Platform"/>
            <consortium name="The Broad Institute Genome Sequencing Center for Infectious Disease"/>
            <person name="Wu L."/>
            <person name="Ma J."/>
        </authorList>
    </citation>
    <scope>NUCLEOTIDE SEQUENCE [LARGE SCALE GENOMIC DNA]</scope>
    <source>
        <strain evidence="7">JCM 10649</strain>
    </source>
</reference>
<keyword evidence="2 4" id="KW-0238">DNA-binding</keyword>
<evidence type="ECO:0000313" key="7">
    <source>
        <dbReference type="Proteomes" id="UP001499895"/>
    </source>
</evidence>
<evidence type="ECO:0000256" key="3">
    <source>
        <dbReference type="ARBA" id="ARBA00023163"/>
    </source>
</evidence>
<dbReference type="Gene3D" id="1.10.10.60">
    <property type="entry name" value="Homeodomain-like"/>
    <property type="match status" value="1"/>
</dbReference>
<evidence type="ECO:0000256" key="2">
    <source>
        <dbReference type="ARBA" id="ARBA00023125"/>
    </source>
</evidence>
<dbReference type="PROSITE" id="PS50977">
    <property type="entry name" value="HTH_TETR_2"/>
    <property type="match status" value="1"/>
</dbReference>
<dbReference type="Pfam" id="PF16925">
    <property type="entry name" value="TetR_C_13"/>
    <property type="match status" value="1"/>
</dbReference>
<dbReference type="Pfam" id="PF00440">
    <property type="entry name" value="TetR_N"/>
    <property type="match status" value="1"/>
</dbReference>
<evidence type="ECO:0000256" key="1">
    <source>
        <dbReference type="ARBA" id="ARBA00023015"/>
    </source>
</evidence>
<dbReference type="InterPro" id="IPR023772">
    <property type="entry name" value="DNA-bd_HTH_TetR-type_CS"/>
</dbReference>
<dbReference type="RefSeq" id="WP_344088694.1">
    <property type="nucleotide sequence ID" value="NZ_BAAAHB010000014.1"/>
</dbReference>
<sequence length="195" mass="21231">MARQRGFDTADALSKVMELFWEKGYEATSVTDLCETTGLGRGSLYAAFGSKQELYERSLRQYVDVTMHHLRDQLSRRVPLRQAVRDLLLDRIDESLAAGERPGCLLVGAIVERSAHDTATARIAQDAITATQAAFASTLHSARAVGEIPSETDVESLAGFLTTMVQGLRVMSMSMPDRKLLTSIVDSALAALPGE</sequence>